<keyword evidence="7" id="KW-1185">Reference proteome</keyword>
<proteinExistence type="inferred from homology"/>
<accession>A0A7C9IL58</accession>
<dbReference type="RefSeq" id="WP_160960985.1">
    <property type="nucleotide sequence ID" value="NZ_WVUD01000017.1"/>
</dbReference>
<evidence type="ECO:0000256" key="2">
    <source>
        <dbReference type="ARBA" id="ARBA00022679"/>
    </source>
</evidence>
<dbReference type="OrthoDB" id="272049at2"/>
<dbReference type="GO" id="GO:0016746">
    <property type="term" value="F:acyltransferase activity"/>
    <property type="evidence" value="ECO:0007669"/>
    <property type="project" value="UniProtKB-KW"/>
</dbReference>
<dbReference type="InterPro" id="IPR050179">
    <property type="entry name" value="Trans_hexapeptide_repeat"/>
</dbReference>
<organism evidence="6 7">
    <name type="scientific">Solidesulfovibrio aerotolerans</name>
    <dbReference type="NCBI Taxonomy" id="295255"/>
    <lineage>
        <taxon>Bacteria</taxon>
        <taxon>Pseudomonadati</taxon>
        <taxon>Thermodesulfobacteriota</taxon>
        <taxon>Desulfovibrionia</taxon>
        <taxon>Desulfovibrionales</taxon>
        <taxon>Desulfovibrionaceae</taxon>
        <taxon>Solidesulfovibrio</taxon>
    </lineage>
</organism>
<evidence type="ECO:0000313" key="7">
    <source>
        <dbReference type="Proteomes" id="UP000482487"/>
    </source>
</evidence>
<dbReference type="CDD" id="cd03349">
    <property type="entry name" value="LbH_XAT"/>
    <property type="match status" value="1"/>
</dbReference>
<evidence type="ECO:0000256" key="4">
    <source>
        <dbReference type="ARBA" id="ARBA00023251"/>
    </source>
</evidence>
<comment type="caution">
    <text evidence="6">The sequence shown here is derived from an EMBL/GenBank/DDBJ whole genome shotgun (WGS) entry which is preliminary data.</text>
</comment>
<comment type="similarity">
    <text evidence="1">Belongs to the transferase hexapeptide repeat family.</text>
</comment>
<dbReference type="EMBL" id="WVUD01000017">
    <property type="protein sequence ID" value="MYL83601.1"/>
    <property type="molecule type" value="Genomic_DNA"/>
</dbReference>
<keyword evidence="3" id="KW-0677">Repeat</keyword>
<gene>
    <name evidence="6" type="ORF">GTA51_10740</name>
</gene>
<dbReference type="GO" id="GO:0046677">
    <property type="term" value="P:response to antibiotic"/>
    <property type="evidence" value="ECO:0007669"/>
    <property type="project" value="UniProtKB-KW"/>
</dbReference>
<dbReference type="Gene3D" id="2.160.10.10">
    <property type="entry name" value="Hexapeptide repeat proteins"/>
    <property type="match status" value="1"/>
</dbReference>
<name>A0A7C9IL58_9BACT</name>
<dbReference type="Pfam" id="PF00132">
    <property type="entry name" value="Hexapep"/>
    <property type="match status" value="1"/>
</dbReference>
<protein>
    <submittedName>
        <fullName evidence="6">Chloramphenicol acetyltransferase</fullName>
    </submittedName>
</protein>
<keyword evidence="4" id="KW-0046">Antibiotic resistance</keyword>
<evidence type="ECO:0000256" key="5">
    <source>
        <dbReference type="ARBA" id="ARBA00023315"/>
    </source>
</evidence>
<evidence type="ECO:0000256" key="1">
    <source>
        <dbReference type="ARBA" id="ARBA00007274"/>
    </source>
</evidence>
<keyword evidence="5" id="KW-0012">Acyltransferase</keyword>
<dbReference type="FunFam" id="2.160.10.10:FF:000037">
    <property type="entry name" value="Streptogramin A acetyltransferase"/>
    <property type="match status" value="1"/>
</dbReference>
<keyword evidence="2 6" id="KW-0808">Transferase</keyword>
<dbReference type="SUPFAM" id="SSF51161">
    <property type="entry name" value="Trimeric LpxA-like enzymes"/>
    <property type="match status" value="1"/>
</dbReference>
<sequence>MAPPNAPDQTCRYPLAGYDKLVFLENVVTNPNIRVGRYTYFDASGTPGERAADFERQNVLYHFDFIGDKLIIGAFCALGSGVRFMMHGANHSLGGVSTYPFAIFGHGWEKAGLPSGPYSDTVVGSDVWIGYGALILPGRRIGHGAVVGAGSVVTGDVPPYAVVGGNPARVIRERYSATDVARLLALSWWDWPIEKISRNVAGLAAGDIDALERAE</sequence>
<evidence type="ECO:0000256" key="3">
    <source>
        <dbReference type="ARBA" id="ARBA00022737"/>
    </source>
</evidence>
<dbReference type="PANTHER" id="PTHR43300:SF11">
    <property type="entry name" value="ACETYLTRANSFERASE RV3034C-RELATED"/>
    <property type="match status" value="1"/>
</dbReference>
<dbReference type="AlphaFoldDB" id="A0A7C9IL58"/>
<evidence type="ECO:0000313" key="6">
    <source>
        <dbReference type="EMBL" id="MYL83601.1"/>
    </source>
</evidence>
<dbReference type="InterPro" id="IPR001451">
    <property type="entry name" value="Hexapep"/>
</dbReference>
<dbReference type="PANTHER" id="PTHR43300">
    <property type="entry name" value="ACETYLTRANSFERASE"/>
    <property type="match status" value="1"/>
</dbReference>
<reference evidence="6 7" key="1">
    <citation type="submission" date="2020-01" db="EMBL/GenBank/DDBJ databases">
        <title>Genome sequence of Desulfovibrio aerotolerans DSM 16695(T).</title>
        <authorList>
            <person name="Karnachuk O."/>
            <person name="Avakyan M."/>
            <person name="Mardanov A."/>
            <person name="Kadnikov V."/>
            <person name="Ravin N."/>
        </authorList>
    </citation>
    <scope>NUCLEOTIDE SEQUENCE [LARGE SCALE GENOMIC DNA]</scope>
    <source>
        <strain evidence="6 7">DSM 16695</strain>
    </source>
</reference>
<dbReference type="InterPro" id="IPR011004">
    <property type="entry name" value="Trimer_LpxA-like_sf"/>
</dbReference>
<dbReference type="Proteomes" id="UP000482487">
    <property type="component" value="Unassembled WGS sequence"/>
</dbReference>